<gene>
    <name evidence="1" type="ORF">J2S25_002444</name>
</gene>
<dbReference type="RefSeq" id="WP_307192018.1">
    <property type="nucleotide sequence ID" value="NZ_JAUSUN010000013.1"/>
</dbReference>
<evidence type="ECO:0000313" key="1">
    <source>
        <dbReference type="EMBL" id="MDQ0414237.1"/>
    </source>
</evidence>
<dbReference type="Proteomes" id="UP001242313">
    <property type="component" value="Unassembled WGS sequence"/>
</dbReference>
<accession>A0ABU0FY51</accession>
<reference evidence="1 2" key="1">
    <citation type="submission" date="2023-07" db="EMBL/GenBank/DDBJ databases">
        <title>Genomic Encyclopedia of Type Strains, Phase IV (KMG-IV): sequencing the most valuable type-strain genomes for metagenomic binning, comparative biology and taxonomic classification.</title>
        <authorList>
            <person name="Goeker M."/>
        </authorList>
    </citation>
    <scope>NUCLEOTIDE SEQUENCE [LARGE SCALE GENOMIC DNA]</scope>
    <source>
        <strain evidence="1 2">DSM 19598</strain>
    </source>
</reference>
<evidence type="ECO:0000313" key="2">
    <source>
        <dbReference type="Proteomes" id="UP001242313"/>
    </source>
</evidence>
<dbReference type="EMBL" id="JAUSUN010000013">
    <property type="protein sequence ID" value="MDQ0414237.1"/>
    <property type="molecule type" value="Genomic_DNA"/>
</dbReference>
<name>A0ABU0FY51_9BACI</name>
<protein>
    <submittedName>
        <fullName evidence="1">Uncharacterized protein</fullName>
    </submittedName>
</protein>
<sequence length="61" mass="7071">MGNRSFSNDYLKTFLMCKEFHSLPFDGGYLDQPSVWVEAFEHIQGMINQYEANRKEGAHGK</sequence>
<comment type="caution">
    <text evidence="1">The sequence shown here is derived from an EMBL/GenBank/DDBJ whole genome shotgun (WGS) entry which is preliminary data.</text>
</comment>
<proteinExistence type="predicted"/>
<organism evidence="1 2">
    <name type="scientific">Mesobacillus stamsii</name>
    <dbReference type="NCBI Taxonomy" id="225347"/>
    <lineage>
        <taxon>Bacteria</taxon>
        <taxon>Bacillati</taxon>
        <taxon>Bacillota</taxon>
        <taxon>Bacilli</taxon>
        <taxon>Bacillales</taxon>
        <taxon>Bacillaceae</taxon>
        <taxon>Mesobacillus</taxon>
    </lineage>
</organism>
<keyword evidence="2" id="KW-1185">Reference proteome</keyword>